<protein>
    <submittedName>
        <fullName evidence="2">Uncharacterized protein</fullName>
    </submittedName>
</protein>
<organism evidence="2 3">
    <name type="scientific">Parathielavia hyrcaniae</name>
    <dbReference type="NCBI Taxonomy" id="113614"/>
    <lineage>
        <taxon>Eukaryota</taxon>
        <taxon>Fungi</taxon>
        <taxon>Dikarya</taxon>
        <taxon>Ascomycota</taxon>
        <taxon>Pezizomycotina</taxon>
        <taxon>Sordariomycetes</taxon>
        <taxon>Sordariomycetidae</taxon>
        <taxon>Sordariales</taxon>
        <taxon>Chaetomiaceae</taxon>
        <taxon>Parathielavia</taxon>
    </lineage>
</organism>
<evidence type="ECO:0000313" key="2">
    <source>
        <dbReference type="EMBL" id="KAK4105660.1"/>
    </source>
</evidence>
<comment type="caution">
    <text evidence="2">The sequence shown here is derived from an EMBL/GenBank/DDBJ whole genome shotgun (WGS) entry which is preliminary data.</text>
</comment>
<dbReference type="AlphaFoldDB" id="A0AAN6Q8S3"/>
<proteinExistence type="predicted"/>
<dbReference type="Proteomes" id="UP001305647">
    <property type="component" value="Unassembled WGS sequence"/>
</dbReference>
<evidence type="ECO:0000256" key="1">
    <source>
        <dbReference type="SAM" id="MobiDB-lite"/>
    </source>
</evidence>
<gene>
    <name evidence="2" type="ORF">N658DRAFT_127429</name>
</gene>
<reference evidence="2" key="2">
    <citation type="submission" date="2023-05" db="EMBL/GenBank/DDBJ databases">
        <authorList>
            <consortium name="Lawrence Berkeley National Laboratory"/>
            <person name="Steindorff A."/>
            <person name="Hensen N."/>
            <person name="Bonometti L."/>
            <person name="Westerberg I."/>
            <person name="Brannstrom I.O."/>
            <person name="Guillou S."/>
            <person name="Cros-Aarteil S."/>
            <person name="Calhoun S."/>
            <person name="Haridas S."/>
            <person name="Kuo A."/>
            <person name="Mondo S."/>
            <person name="Pangilinan J."/>
            <person name="Riley R."/>
            <person name="Labutti K."/>
            <person name="Andreopoulos B."/>
            <person name="Lipzen A."/>
            <person name="Chen C."/>
            <person name="Yanf M."/>
            <person name="Daum C."/>
            <person name="Ng V."/>
            <person name="Clum A."/>
            <person name="Ohm R."/>
            <person name="Martin F."/>
            <person name="Silar P."/>
            <person name="Natvig D."/>
            <person name="Lalanne C."/>
            <person name="Gautier V."/>
            <person name="Ament-Velasquez S.L."/>
            <person name="Kruys A."/>
            <person name="Hutchinson M.I."/>
            <person name="Powell A.J."/>
            <person name="Barry K."/>
            <person name="Miller A.N."/>
            <person name="Grigoriev I.V."/>
            <person name="Debuchy R."/>
            <person name="Gladieux P."/>
            <person name="Thoren M.H."/>
            <person name="Johannesson H."/>
        </authorList>
    </citation>
    <scope>NUCLEOTIDE SEQUENCE</scope>
    <source>
        <strain evidence="2">CBS 757.83</strain>
    </source>
</reference>
<keyword evidence="3" id="KW-1185">Reference proteome</keyword>
<reference evidence="2" key="1">
    <citation type="journal article" date="2023" name="Mol. Phylogenet. Evol.">
        <title>Genome-scale phylogeny and comparative genomics of the fungal order Sordariales.</title>
        <authorList>
            <person name="Hensen N."/>
            <person name="Bonometti L."/>
            <person name="Westerberg I."/>
            <person name="Brannstrom I.O."/>
            <person name="Guillou S."/>
            <person name="Cros-Aarteil S."/>
            <person name="Calhoun S."/>
            <person name="Haridas S."/>
            <person name="Kuo A."/>
            <person name="Mondo S."/>
            <person name="Pangilinan J."/>
            <person name="Riley R."/>
            <person name="LaButti K."/>
            <person name="Andreopoulos B."/>
            <person name="Lipzen A."/>
            <person name="Chen C."/>
            <person name="Yan M."/>
            <person name="Daum C."/>
            <person name="Ng V."/>
            <person name="Clum A."/>
            <person name="Steindorff A."/>
            <person name="Ohm R.A."/>
            <person name="Martin F."/>
            <person name="Silar P."/>
            <person name="Natvig D.O."/>
            <person name="Lalanne C."/>
            <person name="Gautier V."/>
            <person name="Ament-Velasquez S.L."/>
            <person name="Kruys A."/>
            <person name="Hutchinson M.I."/>
            <person name="Powell A.J."/>
            <person name="Barry K."/>
            <person name="Miller A.N."/>
            <person name="Grigoriev I.V."/>
            <person name="Debuchy R."/>
            <person name="Gladieux P."/>
            <person name="Hiltunen Thoren M."/>
            <person name="Johannesson H."/>
        </authorList>
    </citation>
    <scope>NUCLEOTIDE SEQUENCE</scope>
    <source>
        <strain evidence="2">CBS 757.83</strain>
    </source>
</reference>
<feature type="compositionally biased region" description="Polar residues" evidence="1">
    <location>
        <begin position="224"/>
        <end position="245"/>
    </location>
</feature>
<dbReference type="EMBL" id="MU863625">
    <property type="protein sequence ID" value="KAK4105660.1"/>
    <property type="molecule type" value="Genomic_DNA"/>
</dbReference>
<feature type="region of interest" description="Disordered" evidence="1">
    <location>
        <begin position="206"/>
        <end position="245"/>
    </location>
</feature>
<accession>A0AAN6Q8S3</accession>
<name>A0AAN6Q8S3_9PEZI</name>
<evidence type="ECO:0000313" key="3">
    <source>
        <dbReference type="Proteomes" id="UP001305647"/>
    </source>
</evidence>
<sequence length="272" mass="29443">MSGSCKVAPRFARCATRIQAPVLHRLRYPGTIPRKIPYGYHTPARKTHSESHLPSLGSCGSTASHSTPFLPIFSNCAGTAVSSTASISMNALSARPSAWPRFRAAAPITGKRCKAELAVRCITLAPATPRISQPSSRSNLALADHPRQLAAPLSPLWRRREDKQSCHRFNLSPTPHPLDDLGAATSHGTRMPVERAMAADEQECAVRDRDMPGGIPSRRVYPRSESSQLPHLDQQASSNGGYRTGSSRLVARTRLSPLAACGGPWPWGQVRC</sequence>